<evidence type="ECO:0000313" key="5">
    <source>
        <dbReference type="Proteomes" id="UP000198287"/>
    </source>
</evidence>
<evidence type="ECO:0000256" key="2">
    <source>
        <dbReference type="SAM" id="Phobius"/>
    </source>
</evidence>
<evidence type="ECO:0000313" key="4">
    <source>
        <dbReference type="EMBL" id="OXA44128.1"/>
    </source>
</evidence>
<keyword evidence="3" id="KW-0732">Signal</keyword>
<dbReference type="AlphaFoldDB" id="A0A226DGP8"/>
<proteinExistence type="predicted"/>
<keyword evidence="5" id="KW-1185">Reference proteome</keyword>
<feature type="compositionally biased region" description="Low complexity" evidence="1">
    <location>
        <begin position="43"/>
        <end position="62"/>
    </location>
</feature>
<evidence type="ECO:0000256" key="1">
    <source>
        <dbReference type="SAM" id="MobiDB-lite"/>
    </source>
</evidence>
<feature type="region of interest" description="Disordered" evidence="1">
    <location>
        <begin position="41"/>
        <end position="62"/>
    </location>
</feature>
<dbReference type="EMBL" id="LNIX01000020">
    <property type="protein sequence ID" value="OXA44128.1"/>
    <property type="molecule type" value="Genomic_DNA"/>
</dbReference>
<keyword evidence="2" id="KW-1133">Transmembrane helix</keyword>
<feature type="chain" id="PRO_5013189138" description="Resistance to inhibitors of cholinesterase protein 3 N-terminal domain-containing protein" evidence="3">
    <location>
        <begin position="33"/>
        <end position="181"/>
    </location>
</feature>
<evidence type="ECO:0000256" key="3">
    <source>
        <dbReference type="SAM" id="SignalP"/>
    </source>
</evidence>
<comment type="caution">
    <text evidence="4">The sequence shown here is derived from an EMBL/GenBank/DDBJ whole genome shotgun (WGS) entry which is preliminary data.</text>
</comment>
<keyword evidence="2" id="KW-0812">Transmembrane</keyword>
<protein>
    <recommendedName>
        <fullName evidence="6">Resistance to inhibitors of cholinesterase protein 3 N-terminal domain-containing protein</fullName>
    </recommendedName>
</protein>
<feature type="transmembrane region" description="Helical" evidence="2">
    <location>
        <begin position="86"/>
        <end position="103"/>
    </location>
</feature>
<gene>
    <name evidence="4" type="ORF">Fcan01_21237</name>
</gene>
<evidence type="ECO:0008006" key="6">
    <source>
        <dbReference type="Google" id="ProtNLM"/>
    </source>
</evidence>
<reference evidence="4 5" key="1">
    <citation type="submission" date="2015-12" db="EMBL/GenBank/DDBJ databases">
        <title>The genome of Folsomia candida.</title>
        <authorList>
            <person name="Faddeeva A."/>
            <person name="Derks M.F."/>
            <person name="Anvar Y."/>
            <person name="Smit S."/>
            <person name="Van Straalen N."/>
            <person name="Roelofs D."/>
        </authorList>
    </citation>
    <scope>NUCLEOTIDE SEQUENCE [LARGE SCALE GENOMIC DNA]</scope>
    <source>
        <strain evidence="4 5">VU population</strain>
        <tissue evidence="4">Whole body</tissue>
    </source>
</reference>
<organism evidence="4 5">
    <name type="scientific">Folsomia candida</name>
    <name type="common">Springtail</name>
    <dbReference type="NCBI Taxonomy" id="158441"/>
    <lineage>
        <taxon>Eukaryota</taxon>
        <taxon>Metazoa</taxon>
        <taxon>Ecdysozoa</taxon>
        <taxon>Arthropoda</taxon>
        <taxon>Hexapoda</taxon>
        <taxon>Collembola</taxon>
        <taxon>Entomobryomorpha</taxon>
        <taxon>Isotomoidea</taxon>
        <taxon>Isotomidae</taxon>
        <taxon>Proisotominae</taxon>
        <taxon>Folsomia</taxon>
    </lineage>
</organism>
<feature type="signal peptide" evidence="3">
    <location>
        <begin position="1"/>
        <end position="32"/>
    </location>
</feature>
<keyword evidence="2" id="KW-0472">Membrane</keyword>
<sequence length="181" mass="20025">MKGRLIHSWTNRSCHTLLVELLILVLIGLIHCHQKTTTRGQFNNVGPHPPNNNNASSPTTTTYLARSSSQGSVRVREIPEAMLDPYSVLGVLSFGVYIFYILYTRYRMKGHKPAGGGSPQAGGTLFSADAQENIANIIKMATKIISNTPYLTDSNSTFDGDDYFDAADGSDLRRKFRISRK</sequence>
<accession>A0A226DGP8</accession>
<dbReference type="Proteomes" id="UP000198287">
    <property type="component" value="Unassembled WGS sequence"/>
</dbReference>
<name>A0A226DGP8_FOLCA</name>